<keyword evidence="4" id="KW-0804">Transcription</keyword>
<dbReference type="SMART" id="SM00380">
    <property type="entry name" value="AP2"/>
    <property type="match status" value="1"/>
</dbReference>
<dbReference type="InterPro" id="IPR050913">
    <property type="entry name" value="AP2/ERF_ERF"/>
</dbReference>
<gene>
    <name evidence="8" type="ORF">GUJ93_ZPchr0012g20038</name>
</gene>
<dbReference type="GO" id="GO:0005634">
    <property type="term" value="C:nucleus"/>
    <property type="evidence" value="ECO:0007669"/>
    <property type="project" value="UniProtKB-SubCell"/>
</dbReference>
<accession>A0A8J5WVE9</accession>
<dbReference type="Proteomes" id="UP000729402">
    <property type="component" value="Unassembled WGS sequence"/>
</dbReference>
<evidence type="ECO:0000256" key="5">
    <source>
        <dbReference type="ARBA" id="ARBA00023242"/>
    </source>
</evidence>
<comment type="subcellular location">
    <subcellularLocation>
        <location evidence="1">Nucleus</location>
    </subcellularLocation>
</comment>
<keyword evidence="5" id="KW-0539">Nucleus</keyword>
<dbReference type="PROSITE" id="PS51032">
    <property type="entry name" value="AP2_ERF"/>
    <property type="match status" value="1"/>
</dbReference>
<name>A0A8J5WVE9_ZIZPA</name>
<dbReference type="FunFam" id="3.30.730.10:FF:000001">
    <property type="entry name" value="Ethylene-responsive transcription factor 2"/>
    <property type="match status" value="1"/>
</dbReference>
<dbReference type="Pfam" id="PF00847">
    <property type="entry name" value="AP2"/>
    <property type="match status" value="1"/>
</dbReference>
<evidence type="ECO:0000256" key="3">
    <source>
        <dbReference type="ARBA" id="ARBA00023125"/>
    </source>
</evidence>
<evidence type="ECO:0000313" key="9">
    <source>
        <dbReference type="Proteomes" id="UP000729402"/>
    </source>
</evidence>
<dbReference type="CDD" id="cd00018">
    <property type="entry name" value="AP2"/>
    <property type="match status" value="1"/>
</dbReference>
<dbReference type="GO" id="GO:0003700">
    <property type="term" value="F:DNA-binding transcription factor activity"/>
    <property type="evidence" value="ECO:0007669"/>
    <property type="project" value="InterPro"/>
</dbReference>
<evidence type="ECO:0000256" key="4">
    <source>
        <dbReference type="ARBA" id="ARBA00023163"/>
    </source>
</evidence>
<feature type="domain" description="AP2/ERF" evidence="7">
    <location>
        <begin position="116"/>
        <end position="173"/>
    </location>
</feature>
<feature type="compositionally biased region" description="Basic and acidic residues" evidence="6">
    <location>
        <begin position="218"/>
        <end position="233"/>
    </location>
</feature>
<keyword evidence="2" id="KW-0805">Transcription regulation</keyword>
<proteinExistence type="predicted"/>
<reference evidence="8" key="2">
    <citation type="submission" date="2021-02" db="EMBL/GenBank/DDBJ databases">
        <authorList>
            <person name="Kimball J.A."/>
            <person name="Haas M.W."/>
            <person name="Macchietto M."/>
            <person name="Kono T."/>
            <person name="Duquette J."/>
            <person name="Shao M."/>
        </authorList>
    </citation>
    <scope>NUCLEOTIDE SEQUENCE</scope>
    <source>
        <tissue evidence="8">Fresh leaf tissue</tissue>
    </source>
</reference>
<organism evidence="8 9">
    <name type="scientific">Zizania palustris</name>
    <name type="common">Northern wild rice</name>
    <dbReference type="NCBI Taxonomy" id="103762"/>
    <lineage>
        <taxon>Eukaryota</taxon>
        <taxon>Viridiplantae</taxon>
        <taxon>Streptophyta</taxon>
        <taxon>Embryophyta</taxon>
        <taxon>Tracheophyta</taxon>
        <taxon>Spermatophyta</taxon>
        <taxon>Magnoliopsida</taxon>
        <taxon>Liliopsida</taxon>
        <taxon>Poales</taxon>
        <taxon>Poaceae</taxon>
        <taxon>BOP clade</taxon>
        <taxon>Oryzoideae</taxon>
        <taxon>Oryzeae</taxon>
        <taxon>Zizaniinae</taxon>
        <taxon>Zizania</taxon>
    </lineage>
</organism>
<comment type="caution">
    <text evidence="8">The sequence shown here is derived from an EMBL/GenBank/DDBJ whole genome shotgun (WGS) entry which is preliminary data.</text>
</comment>
<dbReference type="EMBL" id="JAAALK010000080">
    <property type="protein sequence ID" value="KAG8093918.1"/>
    <property type="molecule type" value="Genomic_DNA"/>
</dbReference>
<reference evidence="8" key="1">
    <citation type="journal article" date="2021" name="bioRxiv">
        <title>Whole Genome Assembly and Annotation of Northern Wild Rice, Zizania palustris L., Supports a Whole Genome Duplication in the Zizania Genus.</title>
        <authorList>
            <person name="Haas M."/>
            <person name="Kono T."/>
            <person name="Macchietto M."/>
            <person name="Millas R."/>
            <person name="McGilp L."/>
            <person name="Shao M."/>
            <person name="Duquette J."/>
            <person name="Hirsch C.N."/>
            <person name="Kimball J."/>
        </authorList>
    </citation>
    <scope>NUCLEOTIDE SEQUENCE</scope>
    <source>
        <tissue evidence="8">Fresh leaf tissue</tissue>
    </source>
</reference>
<evidence type="ECO:0000256" key="1">
    <source>
        <dbReference type="ARBA" id="ARBA00004123"/>
    </source>
</evidence>
<protein>
    <recommendedName>
        <fullName evidence="7">AP2/ERF domain-containing protein</fullName>
    </recommendedName>
</protein>
<keyword evidence="9" id="KW-1185">Reference proteome</keyword>
<dbReference type="AlphaFoldDB" id="A0A8J5WVE9"/>
<feature type="compositionally biased region" description="Low complexity" evidence="6">
    <location>
        <begin position="198"/>
        <end position="207"/>
    </location>
</feature>
<evidence type="ECO:0000259" key="7">
    <source>
        <dbReference type="PROSITE" id="PS51032"/>
    </source>
</evidence>
<dbReference type="PANTHER" id="PTHR31194">
    <property type="entry name" value="SHN SHINE , DNA BINDING / TRANSCRIPTION FACTOR"/>
    <property type="match status" value="1"/>
</dbReference>
<dbReference type="OrthoDB" id="610645at2759"/>
<dbReference type="GO" id="GO:0003677">
    <property type="term" value="F:DNA binding"/>
    <property type="evidence" value="ECO:0007669"/>
    <property type="project" value="UniProtKB-KW"/>
</dbReference>
<evidence type="ECO:0000256" key="6">
    <source>
        <dbReference type="SAM" id="MobiDB-lite"/>
    </source>
</evidence>
<keyword evidence="3" id="KW-0238">DNA-binding</keyword>
<dbReference type="InterPro" id="IPR001471">
    <property type="entry name" value="AP2/ERF_dom"/>
</dbReference>
<evidence type="ECO:0000256" key="2">
    <source>
        <dbReference type="ARBA" id="ARBA00023015"/>
    </source>
</evidence>
<evidence type="ECO:0000313" key="8">
    <source>
        <dbReference type="EMBL" id="KAG8093918.1"/>
    </source>
</evidence>
<sequence>MVEIVAETKVVKVQRTVVRKEAGAGGVARVVRVFCSDHDATDSSGEDVAVPRRGRIDLHEIRFERRRGRINLHEIRFERRRAAGAGGMACSGRRVVGVAAVTGKRAVTAAGAGERKFRGVRKRPWGKYAAEIRDPQHGGRLWLGTFNTAEEAALEYDHAALRLRGPLATTNFLPVPPSATPPSRSNAAASGDCESSDESPVVSPVSVLRTMSPSDAATTRKTEPPKEECSSDHTRRRRRRRHEPSSNVLIGQDTRGIDGDVLLPPPDDDMFGGISFHDPPPPSPVLFDDNFMAPPLLDDVPDNNNDPVMSMSSPFLDDLGELPLWAEVDGFFSDVGDDLLAAEPRPPL</sequence>
<dbReference type="PANTHER" id="PTHR31194:SF177">
    <property type="entry name" value="AP2_ERF DOMAIN-CONTAINING PROTEIN"/>
    <property type="match status" value="1"/>
</dbReference>
<feature type="region of interest" description="Disordered" evidence="6">
    <location>
        <begin position="172"/>
        <end position="258"/>
    </location>
</feature>